<evidence type="ECO:0000313" key="12">
    <source>
        <dbReference type="Proteomes" id="UP001162164"/>
    </source>
</evidence>
<evidence type="ECO:0000256" key="4">
    <source>
        <dbReference type="ARBA" id="ARBA00022692"/>
    </source>
</evidence>
<evidence type="ECO:0000256" key="6">
    <source>
        <dbReference type="ARBA" id="ARBA00022989"/>
    </source>
</evidence>
<evidence type="ECO:0000256" key="5">
    <source>
        <dbReference type="ARBA" id="ARBA00022725"/>
    </source>
</evidence>
<comment type="caution">
    <text evidence="11">The sequence shown here is derived from an EMBL/GenBank/DDBJ whole genome shotgun (WGS) entry which is preliminary data.</text>
</comment>
<evidence type="ECO:0000256" key="10">
    <source>
        <dbReference type="SAM" id="Phobius"/>
    </source>
</evidence>
<dbReference type="PANTHER" id="PTHR21137">
    <property type="entry name" value="ODORANT RECEPTOR"/>
    <property type="match status" value="1"/>
</dbReference>
<evidence type="ECO:0000256" key="9">
    <source>
        <dbReference type="ARBA" id="ARBA00023224"/>
    </source>
</evidence>
<evidence type="ECO:0000256" key="8">
    <source>
        <dbReference type="ARBA" id="ARBA00023170"/>
    </source>
</evidence>
<keyword evidence="2" id="KW-1003">Cell membrane</keyword>
<reference evidence="11" key="1">
    <citation type="journal article" date="2023" name="Insect Mol. Biol.">
        <title>Genome sequencing provides insights into the evolution of gene families encoding plant cell wall-degrading enzymes in longhorned beetles.</title>
        <authorList>
            <person name="Shin N.R."/>
            <person name="Okamura Y."/>
            <person name="Kirsch R."/>
            <person name="Pauchet Y."/>
        </authorList>
    </citation>
    <scope>NUCLEOTIDE SEQUENCE</scope>
    <source>
        <strain evidence="11">MMC_N1</strain>
    </source>
</reference>
<comment type="subcellular location">
    <subcellularLocation>
        <location evidence="1">Cell membrane</location>
        <topology evidence="1">Multi-pass membrane protein</topology>
    </subcellularLocation>
</comment>
<keyword evidence="5" id="KW-0552">Olfaction</keyword>
<dbReference type="InterPro" id="IPR004117">
    <property type="entry name" value="7tm6_olfct_rcpt"/>
</dbReference>
<proteinExistence type="predicted"/>
<organism evidence="11 12">
    <name type="scientific">Molorchus minor</name>
    <dbReference type="NCBI Taxonomy" id="1323400"/>
    <lineage>
        <taxon>Eukaryota</taxon>
        <taxon>Metazoa</taxon>
        <taxon>Ecdysozoa</taxon>
        <taxon>Arthropoda</taxon>
        <taxon>Hexapoda</taxon>
        <taxon>Insecta</taxon>
        <taxon>Pterygota</taxon>
        <taxon>Neoptera</taxon>
        <taxon>Endopterygota</taxon>
        <taxon>Coleoptera</taxon>
        <taxon>Polyphaga</taxon>
        <taxon>Cucujiformia</taxon>
        <taxon>Chrysomeloidea</taxon>
        <taxon>Cerambycidae</taxon>
        <taxon>Lamiinae</taxon>
        <taxon>Monochamini</taxon>
        <taxon>Molorchus</taxon>
    </lineage>
</organism>
<dbReference type="EMBL" id="JAPWTJ010000393">
    <property type="protein sequence ID" value="KAJ8978885.1"/>
    <property type="molecule type" value="Genomic_DNA"/>
</dbReference>
<evidence type="ECO:0000313" key="11">
    <source>
        <dbReference type="EMBL" id="KAJ8978885.1"/>
    </source>
</evidence>
<gene>
    <name evidence="11" type="ORF">NQ317_008500</name>
</gene>
<evidence type="ECO:0000256" key="2">
    <source>
        <dbReference type="ARBA" id="ARBA00022475"/>
    </source>
</evidence>
<keyword evidence="9" id="KW-0807">Transducer</keyword>
<keyword evidence="8" id="KW-0675">Receptor</keyword>
<dbReference type="Pfam" id="PF02949">
    <property type="entry name" value="7tm_6"/>
    <property type="match status" value="1"/>
</dbReference>
<evidence type="ECO:0000256" key="3">
    <source>
        <dbReference type="ARBA" id="ARBA00022606"/>
    </source>
</evidence>
<evidence type="ECO:0000256" key="7">
    <source>
        <dbReference type="ARBA" id="ARBA00023136"/>
    </source>
</evidence>
<keyword evidence="6 10" id="KW-1133">Transmembrane helix</keyword>
<accession>A0ABQ9JLG9</accession>
<feature type="transmembrane region" description="Helical" evidence="10">
    <location>
        <begin position="40"/>
        <end position="60"/>
    </location>
</feature>
<keyword evidence="3" id="KW-0716">Sensory transduction</keyword>
<dbReference type="Proteomes" id="UP001162164">
    <property type="component" value="Unassembled WGS sequence"/>
</dbReference>
<sequence length="202" mass="22583">MKSPHPPDTIGIRGLLRSQLAEGAYLGDSGLFVDTIQKGFSLGILIQIFASVLVFCFTGFQMIIIPIQSVQFVSLLIYFTCMMAQVAMYCWFGHYLIDSSDSIINSLYMSNWYEADTSLKRSIFIFMERCKKPVILRAGNLFPLSLVTFTSVSLQSFGQVEKICTLTDGECLLPGDLPISVKPEESVTFHLPTQVKLRSQLV</sequence>
<feature type="transmembrane region" description="Helical" evidence="10">
    <location>
        <begin position="72"/>
        <end position="97"/>
    </location>
</feature>
<evidence type="ECO:0000256" key="1">
    <source>
        <dbReference type="ARBA" id="ARBA00004651"/>
    </source>
</evidence>
<keyword evidence="4 10" id="KW-0812">Transmembrane</keyword>
<keyword evidence="7 10" id="KW-0472">Membrane</keyword>
<name>A0ABQ9JLG9_9CUCU</name>
<protein>
    <submittedName>
        <fullName evidence="11">Uncharacterized protein</fullName>
    </submittedName>
</protein>
<keyword evidence="12" id="KW-1185">Reference proteome</keyword>
<dbReference type="PANTHER" id="PTHR21137:SF35">
    <property type="entry name" value="ODORANT RECEPTOR 19A-RELATED"/>
    <property type="match status" value="1"/>
</dbReference>